<evidence type="ECO:0000256" key="3">
    <source>
        <dbReference type="SAM" id="MobiDB-lite"/>
    </source>
</evidence>
<organism evidence="5 6">
    <name type="scientific">Halorarum salinum</name>
    <dbReference type="NCBI Taxonomy" id="2743089"/>
    <lineage>
        <taxon>Archaea</taxon>
        <taxon>Methanobacteriati</taxon>
        <taxon>Methanobacteriota</taxon>
        <taxon>Stenosarchaea group</taxon>
        <taxon>Halobacteria</taxon>
        <taxon>Halobacteriales</taxon>
        <taxon>Haloferacaceae</taxon>
        <taxon>Halorarum</taxon>
    </lineage>
</organism>
<evidence type="ECO:0000259" key="4">
    <source>
        <dbReference type="Pfam" id="PF02129"/>
    </source>
</evidence>
<dbReference type="InterPro" id="IPR050261">
    <property type="entry name" value="FrsA_esterase"/>
</dbReference>
<feature type="domain" description="Xaa-Pro dipeptidyl-peptidase-like" evidence="4">
    <location>
        <begin position="45"/>
        <end position="290"/>
    </location>
</feature>
<dbReference type="PANTHER" id="PTHR22946">
    <property type="entry name" value="DIENELACTONE HYDROLASE DOMAIN-CONTAINING PROTEIN-RELATED"/>
    <property type="match status" value="1"/>
</dbReference>
<dbReference type="Gene3D" id="3.40.50.1820">
    <property type="entry name" value="alpha/beta hydrolase"/>
    <property type="match status" value="1"/>
</dbReference>
<dbReference type="PRINTS" id="PR00111">
    <property type="entry name" value="ABHYDROLASE"/>
</dbReference>
<evidence type="ECO:0000313" key="5">
    <source>
        <dbReference type="EMBL" id="QLG63313.1"/>
    </source>
</evidence>
<dbReference type="EMBL" id="CP058579">
    <property type="protein sequence ID" value="QLG63313.1"/>
    <property type="molecule type" value="Genomic_DNA"/>
</dbReference>
<dbReference type="InterPro" id="IPR029058">
    <property type="entry name" value="AB_hydrolase_fold"/>
</dbReference>
<dbReference type="GO" id="GO:0016788">
    <property type="term" value="F:hydrolase activity, acting on ester bonds"/>
    <property type="evidence" value="ECO:0007669"/>
    <property type="project" value="UniProtKB-ARBA"/>
</dbReference>
<dbReference type="InterPro" id="IPR000383">
    <property type="entry name" value="Xaa-Pro-like_dom"/>
</dbReference>
<dbReference type="RefSeq" id="WP_179269898.1">
    <property type="nucleotide sequence ID" value="NZ_CP058579.1"/>
</dbReference>
<sequence>MTRDHAGGGGSGRRAGGAGTRRGAGRGGSPSREAYATRRVTFRSDGDACAGTLYLPASADDAPVVVMAHGFAAEASFGLERYAERFAEAGYAALTFDYRGFDGSEGEAVVLPGRQLDDWHAALDRVDDLDEVGGSRALWGTSLSGGHVIRVAAERRDVDAVLAQAPFVDGRTLLRTKSKRYLLRAAGAGLRDRVGSLVGRPHHVKVFGAPDEFAALNEPGAKEGYLRLVPRESRWRNRTPARTLLALPRYRPVESAEDVRAPTLVVAGTADAVVPFSAVAGLVEALPDPTLVAKRMGHFDVHGDAFPELVDHQLAFLRATL</sequence>
<dbReference type="PANTHER" id="PTHR22946:SF9">
    <property type="entry name" value="POLYKETIDE TRANSFERASE AF380"/>
    <property type="match status" value="1"/>
</dbReference>
<feature type="region of interest" description="Disordered" evidence="3">
    <location>
        <begin position="1"/>
        <end position="35"/>
    </location>
</feature>
<keyword evidence="6" id="KW-1185">Reference proteome</keyword>
<dbReference type="AlphaFoldDB" id="A0A7D5LC58"/>
<dbReference type="KEGG" id="halu:HUG12_16875"/>
<comment type="similarity">
    <text evidence="2">Belongs to the AB hydrolase superfamily. FUS2 hydrolase family.</text>
</comment>
<name>A0A7D5LC58_9EURY</name>
<accession>A0A7D5LC58</accession>
<dbReference type="SUPFAM" id="SSF53474">
    <property type="entry name" value="alpha/beta-Hydrolases"/>
    <property type="match status" value="1"/>
</dbReference>
<evidence type="ECO:0000313" key="6">
    <source>
        <dbReference type="Proteomes" id="UP000509626"/>
    </source>
</evidence>
<dbReference type="InterPro" id="IPR000073">
    <property type="entry name" value="AB_hydrolase_1"/>
</dbReference>
<dbReference type="Proteomes" id="UP000509626">
    <property type="component" value="Chromosome"/>
</dbReference>
<gene>
    <name evidence="5" type="ORF">HUG12_16875</name>
</gene>
<proteinExistence type="inferred from homology"/>
<feature type="compositionally biased region" description="Gly residues" evidence="3">
    <location>
        <begin position="7"/>
        <end position="28"/>
    </location>
</feature>
<reference evidence="5 6" key="1">
    <citation type="submission" date="2020-06" db="EMBL/GenBank/DDBJ databases">
        <title>NJ-3-1, isolated from saline soil.</title>
        <authorList>
            <person name="Cui H.L."/>
            <person name="Shi X."/>
        </authorList>
    </citation>
    <scope>NUCLEOTIDE SEQUENCE [LARGE SCALE GENOMIC DNA]</scope>
    <source>
        <strain evidence="5 6">NJ-3-1</strain>
    </source>
</reference>
<dbReference type="OrthoDB" id="11256at2157"/>
<dbReference type="Pfam" id="PF02129">
    <property type="entry name" value="Peptidase_S15"/>
    <property type="match status" value="1"/>
</dbReference>
<keyword evidence="1 5" id="KW-0378">Hydrolase</keyword>
<protein>
    <submittedName>
        <fullName evidence="5">Alpha/beta fold hydrolase</fullName>
    </submittedName>
</protein>
<evidence type="ECO:0000256" key="2">
    <source>
        <dbReference type="ARBA" id="ARBA00038115"/>
    </source>
</evidence>
<dbReference type="GeneID" id="56039168"/>
<evidence type="ECO:0000256" key="1">
    <source>
        <dbReference type="ARBA" id="ARBA00022801"/>
    </source>
</evidence>